<organismHost>
    <name type="scientific">Lactuca sativa</name>
    <name type="common">Garden lettuce</name>
    <dbReference type="NCBI Taxonomy" id="4236"/>
</organismHost>
<feature type="domain" description="Nepovirus coat protein N-terminal" evidence="6">
    <location>
        <begin position="843"/>
        <end position="931"/>
    </location>
</feature>
<evidence type="ECO:0000259" key="5">
    <source>
        <dbReference type="Pfam" id="PF03688"/>
    </source>
</evidence>
<evidence type="ECO:0000259" key="6">
    <source>
        <dbReference type="Pfam" id="PF03689"/>
    </source>
</evidence>
<comment type="subcellular location">
    <subcellularLocation>
        <location evidence="1">Virion</location>
    </subcellularLocation>
</comment>
<dbReference type="SUPFAM" id="SSF88633">
    <property type="entry name" value="Positive stranded ssRNA viruses"/>
    <property type="match status" value="3"/>
</dbReference>
<dbReference type="Pfam" id="PF03688">
    <property type="entry name" value="Nepo_coat_C"/>
    <property type="match status" value="1"/>
</dbReference>
<organismHost>
    <name type="scientific">Phaseolus vulgaris</name>
    <name type="common">Kidney bean</name>
    <name type="synonym">French bean</name>
    <dbReference type="NCBI Taxonomy" id="3885"/>
</organismHost>
<dbReference type="EMBL" id="MZ202338">
    <property type="protein sequence ID" value="QYA72490.1"/>
    <property type="molecule type" value="Genomic_RNA"/>
</dbReference>
<organismHost>
    <name type="scientific">Narcissus pseudonarcissus</name>
    <name type="common">Daffodil</name>
    <dbReference type="NCBI Taxonomy" id="39639"/>
</organismHost>
<keyword evidence="2" id="KW-0167">Capsid protein</keyword>
<dbReference type="InterPro" id="IPR029053">
    <property type="entry name" value="Viral_coat"/>
</dbReference>
<organismHost>
    <name type="scientific">Allium porrum</name>
    <name type="common">Leek</name>
    <name type="synonym">Allium ampeloprasum var. porrum</name>
    <dbReference type="NCBI Taxonomy" id="4681"/>
</organismHost>
<organismHost>
    <name type="scientific">Fraxinus</name>
    <name type="common">ash trees</name>
    <dbReference type="NCBI Taxonomy" id="38871"/>
</organismHost>
<dbReference type="InterPro" id="IPR005054">
    <property type="entry name" value="Nepo_coat"/>
</dbReference>
<proteinExistence type="predicted"/>
<protein>
    <submittedName>
        <fullName evidence="7">Polyprotein 2</fullName>
    </submittedName>
</protein>
<organismHost>
    <name type="scientific">Apium graveolens</name>
    <name type="common">Celery</name>
    <dbReference type="NCBI Taxonomy" id="4045"/>
</organismHost>
<organismHost>
    <name type="scientific">Solanum lycopersicum</name>
    <name type="common">Tomato</name>
    <name type="synonym">Lycopersicon esculentum</name>
    <dbReference type="NCBI Taxonomy" id="4081"/>
</organismHost>
<reference evidence="7" key="1">
    <citation type="submission" date="2021-05" db="EMBL/GenBank/DDBJ databases">
        <title>Plant Virus Collection isolate.</title>
        <authorList>
            <person name="Knierim D."/>
            <person name="Margaria P."/>
            <person name="Menzel W."/>
            <person name="Winter S."/>
        </authorList>
    </citation>
    <scope>NUCLEOTIDE SEQUENCE</scope>
    <source>
        <strain evidence="7">DSMZ PV-0521</strain>
    </source>
</reference>
<feature type="domain" description="Nepovirus coat protein" evidence="4">
    <location>
        <begin position="1008"/>
        <end position="1169"/>
    </location>
</feature>
<organismHost>
    <name type="scientific">Vitis</name>
    <dbReference type="NCBI Taxonomy" id="3603"/>
</organismHost>
<organismHost>
    <name type="scientific">Solanum tuberosum</name>
    <name type="common">Potato</name>
    <dbReference type="NCBI Taxonomy" id="4113"/>
</organismHost>
<organismHost>
    <name type="scientific">Rubus</name>
    <name type="common">bramble</name>
    <dbReference type="NCBI Taxonomy" id="23216"/>
</organismHost>
<dbReference type="InterPro" id="IPR005306">
    <property type="entry name" value="Nepo_coat_N"/>
</dbReference>
<evidence type="ECO:0000313" key="7">
    <source>
        <dbReference type="EMBL" id="QYA72490.1"/>
    </source>
</evidence>
<evidence type="ECO:0000256" key="1">
    <source>
        <dbReference type="ARBA" id="ARBA00004328"/>
    </source>
</evidence>
<name>A0A8F8QR31_BRSV</name>
<dbReference type="Pfam" id="PF03689">
    <property type="entry name" value="Nepo_coat_N"/>
    <property type="match status" value="1"/>
</dbReference>
<dbReference type="Gene3D" id="2.60.120.20">
    <property type="match status" value="2"/>
</dbReference>
<evidence type="ECO:0000256" key="3">
    <source>
        <dbReference type="ARBA" id="ARBA00022844"/>
    </source>
</evidence>
<organismHost>
    <name type="scientific">Tulipa</name>
    <dbReference type="NCBI Taxonomy" id="13305"/>
</organismHost>
<accession>A0A8F8QR31</accession>
<dbReference type="Pfam" id="PF03391">
    <property type="entry name" value="Nepo_coat"/>
    <property type="match status" value="1"/>
</dbReference>
<dbReference type="GO" id="GO:0005198">
    <property type="term" value="F:structural molecule activity"/>
    <property type="evidence" value="ECO:0007669"/>
    <property type="project" value="InterPro"/>
</dbReference>
<keyword evidence="3" id="KW-0946">Virion</keyword>
<dbReference type="InterPro" id="IPR005305">
    <property type="entry name" value="Nepo_coat_C"/>
</dbReference>
<evidence type="ECO:0000259" key="4">
    <source>
        <dbReference type="Pfam" id="PF03391"/>
    </source>
</evidence>
<organismHost>
    <name type="scientific">Beta vulgaris</name>
    <name type="common">Sugar beet</name>
    <dbReference type="NCBI Taxonomy" id="161934"/>
</organismHost>
<evidence type="ECO:0000256" key="2">
    <source>
        <dbReference type="ARBA" id="ARBA00022561"/>
    </source>
</evidence>
<dbReference type="GO" id="GO:0019028">
    <property type="term" value="C:viral capsid"/>
    <property type="evidence" value="ECO:0007669"/>
    <property type="project" value="UniProtKB-KW"/>
</dbReference>
<sequence length="1357" mass="150064">MGFKELFASSLGDAARTKASLVRGMSGWLTTTLATVQAAGPEIRAHTYSALRAEVDSTKELVPLSAAMLLDQLRADLKCAQVRAQKCTPASTSRFCSCGGIPLPGEIKWEDKLVPILDCPVGRNFCRDGVHCRRHHGPGEALERVQVFVEAPKCPHCQGTGIIPRSEPMAYIHSEYERQTKTFARPSNPLHEWILEEGRESNHARRCSNWYHMSMSQIDKRDNDPCDASTWMAAAQILFDNVDAQVYYPGSNYRKLVGGSKGYDNWCQLPPSKEMCNRLFDWWHRQNTPDYYVPEDTLADFVKPRMGSCHLPIEHDVHLLPREWHGKVPFGDPSHFMACLDGLSSSMEEFLDVFYDCAAQFNGDIEIFLDTNEKPSRVVGNLGGVRVLLTTPAVCSPAKLLPEIGESDFVLLEDETVSLDAHIPPLFKDNGLSALYANLVLKQAVVQPILMAHPNQDEIEDQVDHLENKQGGEIVTTPAFIKMLKEKRKEVRGKEFAEGSEGRLVRASDLTLSREDVFLSGGLFEKFRKSGIVQTFKGKDPKLTKVCVDLTNSQEIIKYPSKEMCSDSSGVHTGQVFTVLNRPLYNELNKLAESGWKEAKSVCLNLHIRSYVPVHTPLYAFCVIMWGHSSDAETASLCGAGVYLGDQEAAVLELPLVCSYLGNSLEDFDAYKRSLVLSTVFFGKSGLSAGQNVFGITAVEFTEYMPTSYGGITHERDSWQAMLRNHQGKDKGRFIAGFNVVDALERDREEPIKMPHLDLEPVPRTQPVVRTFTGEGKQPLLNKSRSMRVQNFASFRGSNIPVGRRFDNTAEAINYELGRASTSSVSSRLDESLCNLKAGGSYAFGETIELPATVTPGTVLAVFNIFDKIQETNTRVCSEWLEQGYVSHNLTAISHLAPNAFSGVAIWYIFDAYGKIPGDVTTTFELEMARSFDPHVQVLRDVNTSTWIIDFHKICGQTLNFSGQGYCVPKIWVVAASTFQLARSTATKFRLEFYTCGEKLVRGLAEQPLSYPIEAKHLTDLNLMLAPKQIAVGTYAMITFPVSLAAKLRSTSGRTAYSYAAGLLSHFLGVGGVIHFVVRTTSSAFVTSKLRIALWGTVPTTDQLAQMPHVDVEVNVDASLQIQSPFFSTANFGNSGSAFYVSTLCAPMAPETVETGSEYYIQIKGIEANPVLCREINYKQRFAWCLLESKDDQLPIKLKIPSRIGNLSSKHVTVTNYVNALAILCATTGLHHGNCILHFSWHWHASELGKQTGRLKFVQGMGIKNEHIGDTMCYNSLSNTHSVPFQFGSFAGPVTSGGNVDEAENWIEIQSPNFSWITSLHISIEVLEGFKFYGRSAGPLTIPIAATVASASAKPGS</sequence>
<organism evidence="7">
    <name type="scientific">Beet ringspot virus</name>
    <name type="common">BRSV</name>
    <name type="synonym">Tomato black ring virus (strain S)</name>
    <dbReference type="NCBI Taxonomy" id="191547"/>
    <lineage>
        <taxon>Viruses</taxon>
        <taxon>Riboviria</taxon>
        <taxon>Orthornavirae</taxon>
        <taxon>Pisuviricota</taxon>
        <taxon>Pisoniviricetes</taxon>
        <taxon>Picornavirales</taxon>
        <taxon>Secoviridae</taxon>
        <taxon>Comovirinae</taxon>
        <taxon>Nepovirus</taxon>
        <taxon>Nepovirus betae</taxon>
    </lineage>
</organism>
<feature type="domain" description="Nepovirus coat protein C-terminal" evidence="5">
    <location>
        <begin position="1176"/>
        <end position="1336"/>
    </location>
</feature>
<organismHost>
    <name type="scientific">Robinia pseudoacacia</name>
    <name type="common">Black locust</name>
    <dbReference type="NCBI Taxonomy" id="35938"/>
</organismHost>